<gene>
    <name evidence="1" type="ORF">RGQ29_012990</name>
</gene>
<reference evidence="1 2" key="1">
    <citation type="journal article" date="2023" name="G3 (Bethesda)">
        <title>A haplotype-resolved chromosome-scale genome for Quercus rubra L. provides insights into the genetics of adaptive traits for red oak species.</title>
        <authorList>
            <person name="Kapoor B."/>
            <person name="Jenkins J."/>
            <person name="Schmutz J."/>
            <person name="Zhebentyayeva T."/>
            <person name="Kuelheim C."/>
            <person name="Coggeshall M."/>
            <person name="Heim C."/>
            <person name="Lasky J.R."/>
            <person name="Leites L."/>
            <person name="Islam-Faridi N."/>
            <person name="Romero-Severson J."/>
            <person name="DeLeo V.L."/>
            <person name="Lucas S.M."/>
            <person name="Lazic D."/>
            <person name="Gailing O."/>
            <person name="Carlson J."/>
            <person name="Staton M."/>
        </authorList>
    </citation>
    <scope>NUCLEOTIDE SEQUENCE [LARGE SCALE GENOMIC DNA]</scope>
    <source>
        <strain evidence="1">Pseudo-F2</strain>
    </source>
</reference>
<accession>A0AAN7GBS0</accession>
<comment type="caution">
    <text evidence="1">The sequence shown here is derived from an EMBL/GenBank/DDBJ whole genome shotgun (WGS) entry which is preliminary data.</text>
</comment>
<evidence type="ECO:0000313" key="2">
    <source>
        <dbReference type="Proteomes" id="UP001324115"/>
    </source>
</evidence>
<dbReference type="Proteomes" id="UP001324115">
    <property type="component" value="Unassembled WGS sequence"/>
</dbReference>
<name>A0AAN7GBS0_QUERU</name>
<sequence>MLACKPSNVSMEQSVKLCGANGDDISYVGTLTRPDISYVIHKLSQFMKAHKMPHLQPVYKVLKYLKKTPGQVLFLFAHSELPLKSYCDANWVTCVDTRRSISGFYVFLGESLLSWK</sequence>
<protein>
    <submittedName>
        <fullName evidence="1">Uncharacterized protein</fullName>
    </submittedName>
</protein>
<proteinExistence type="predicted"/>
<dbReference type="EMBL" id="JAXUIC010000002">
    <property type="protein sequence ID" value="KAK4604739.1"/>
    <property type="molecule type" value="Genomic_DNA"/>
</dbReference>
<keyword evidence="2" id="KW-1185">Reference proteome</keyword>
<dbReference type="PANTHER" id="PTHR11439">
    <property type="entry name" value="GAG-POL-RELATED RETROTRANSPOSON"/>
    <property type="match status" value="1"/>
</dbReference>
<organism evidence="1 2">
    <name type="scientific">Quercus rubra</name>
    <name type="common">Northern red oak</name>
    <name type="synonym">Quercus borealis</name>
    <dbReference type="NCBI Taxonomy" id="3512"/>
    <lineage>
        <taxon>Eukaryota</taxon>
        <taxon>Viridiplantae</taxon>
        <taxon>Streptophyta</taxon>
        <taxon>Embryophyta</taxon>
        <taxon>Tracheophyta</taxon>
        <taxon>Spermatophyta</taxon>
        <taxon>Magnoliopsida</taxon>
        <taxon>eudicotyledons</taxon>
        <taxon>Gunneridae</taxon>
        <taxon>Pentapetalae</taxon>
        <taxon>rosids</taxon>
        <taxon>fabids</taxon>
        <taxon>Fagales</taxon>
        <taxon>Fagaceae</taxon>
        <taxon>Quercus</taxon>
    </lineage>
</organism>
<dbReference type="AlphaFoldDB" id="A0AAN7GBS0"/>
<evidence type="ECO:0000313" key="1">
    <source>
        <dbReference type="EMBL" id="KAK4604739.1"/>
    </source>
</evidence>
<dbReference type="PANTHER" id="PTHR11439:SF470">
    <property type="entry name" value="CYSTEINE-RICH RLK (RECEPTOR-LIKE PROTEIN KINASE) 8"/>
    <property type="match status" value="1"/>
</dbReference>